<keyword evidence="8 11" id="KW-0406">Ion transport</keyword>
<evidence type="ECO:0000256" key="4">
    <source>
        <dbReference type="ARBA" id="ARBA00022547"/>
    </source>
</evidence>
<dbReference type="RefSeq" id="WP_330108311.1">
    <property type="nucleotide sequence ID" value="NZ_JAZDQT010000002.1"/>
</dbReference>
<feature type="transmembrane region" description="Helical" evidence="11">
    <location>
        <begin position="352"/>
        <end position="373"/>
    </location>
</feature>
<evidence type="ECO:0000256" key="6">
    <source>
        <dbReference type="ARBA" id="ARBA00022781"/>
    </source>
</evidence>
<dbReference type="HAMAP" id="MF_01393">
    <property type="entry name" value="ATP_synth_a_bact"/>
    <property type="match status" value="1"/>
</dbReference>
<evidence type="ECO:0000313" key="15">
    <source>
        <dbReference type="Proteomes" id="UP001336835"/>
    </source>
</evidence>
<keyword evidence="5 11" id="KW-0812">Transmembrane</keyword>
<comment type="function">
    <text evidence="11 12">Key component of the proton channel; it plays a direct role in the translocation of protons across the membrane.</text>
</comment>
<evidence type="ECO:0000256" key="2">
    <source>
        <dbReference type="ARBA" id="ARBA00006810"/>
    </source>
</evidence>
<reference evidence="14 15" key="1">
    <citation type="submission" date="2024-01" db="EMBL/GenBank/DDBJ databases">
        <title>Pedobacter sp. nov., isolated from fresh soil.</title>
        <authorList>
            <person name="Le N.T.T."/>
        </authorList>
    </citation>
    <scope>NUCLEOTIDE SEQUENCE [LARGE SCALE GENOMIC DNA]</scope>
    <source>
        <strain evidence="14 15">KR3-3</strain>
    </source>
</reference>
<dbReference type="Proteomes" id="UP001336835">
    <property type="component" value="Unassembled WGS sequence"/>
</dbReference>
<feature type="chain" id="PRO_5046748131" description="ATP synthase subunit a" evidence="13">
    <location>
        <begin position="34"/>
        <end position="377"/>
    </location>
</feature>
<name>A0ABU7I9F6_9SPHI</name>
<comment type="similarity">
    <text evidence="2 11 12">Belongs to the ATPase A chain family.</text>
</comment>
<keyword evidence="13" id="KW-0732">Signal</keyword>
<evidence type="ECO:0000256" key="13">
    <source>
        <dbReference type="SAM" id="SignalP"/>
    </source>
</evidence>
<dbReference type="EMBL" id="JAZDQT010000002">
    <property type="protein sequence ID" value="MEE1945994.1"/>
    <property type="molecule type" value="Genomic_DNA"/>
</dbReference>
<proteinExistence type="inferred from homology"/>
<evidence type="ECO:0000313" key="14">
    <source>
        <dbReference type="EMBL" id="MEE1945994.1"/>
    </source>
</evidence>
<feature type="transmembrane region" description="Helical" evidence="11">
    <location>
        <begin position="217"/>
        <end position="240"/>
    </location>
</feature>
<accession>A0ABU7I9F6</accession>
<keyword evidence="11" id="KW-1003">Cell membrane</keyword>
<evidence type="ECO:0000256" key="7">
    <source>
        <dbReference type="ARBA" id="ARBA00022989"/>
    </source>
</evidence>
<evidence type="ECO:0000256" key="8">
    <source>
        <dbReference type="ARBA" id="ARBA00023065"/>
    </source>
</evidence>
<dbReference type="PANTHER" id="PTHR11410">
    <property type="entry name" value="ATP SYNTHASE SUBUNIT A"/>
    <property type="match status" value="1"/>
</dbReference>
<organism evidence="14 15">
    <name type="scientific">Pedobacter albus</name>
    <dbReference type="NCBI Taxonomy" id="3113905"/>
    <lineage>
        <taxon>Bacteria</taxon>
        <taxon>Pseudomonadati</taxon>
        <taxon>Bacteroidota</taxon>
        <taxon>Sphingobacteriia</taxon>
        <taxon>Sphingobacteriales</taxon>
        <taxon>Sphingobacteriaceae</taxon>
        <taxon>Pedobacter</taxon>
    </lineage>
</organism>
<keyword evidence="6 11" id="KW-0375">Hydrogen ion transport</keyword>
<dbReference type="PRINTS" id="PR00123">
    <property type="entry name" value="ATPASEA"/>
</dbReference>
<comment type="caution">
    <text evidence="14">The sequence shown here is derived from an EMBL/GenBank/DDBJ whole genome shotgun (WGS) entry which is preliminary data.</text>
</comment>
<keyword evidence="9 11" id="KW-0472">Membrane</keyword>
<dbReference type="CDD" id="cd00310">
    <property type="entry name" value="ATP-synt_Fo_a_6"/>
    <property type="match status" value="1"/>
</dbReference>
<protein>
    <recommendedName>
        <fullName evidence="11 12">ATP synthase subunit a</fullName>
    </recommendedName>
    <alternativeName>
        <fullName evidence="11">ATP synthase F0 sector subunit a</fullName>
    </alternativeName>
    <alternativeName>
        <fullName evidence="11">F-ATPase subunit 6</fullName>
    </alternativeName>
</protein>
<evidence type="ECO:0000256" key="3">
    <source>
        <dbReference type="ARBA" id="ARBA00022448"/>
    </source>
</evidence>
<keyword evidence="10 11" id="KW-0066">ATP synthesis</keyword>
<feature type="transmembrane region" description="Helical" evidence="11">
    <location>
        <begin position="317"/>
        <end position="340"/>
    </location>
</feature>
<dbReference type="InterPro" id="IPR045083">
    <property type="entry name" value="ATP_synth_F0_asu_bact/mt"/>
</dbReference>
<feature type="transmembrane region" description="Helical" evidence="11">
    <location>
        <begin position="161"/>
        <end position="179"/>
    </location>
</feature>
<evidence type="ECO:0000256" key="11">
    <source>
        <dbReference type="HAMAP-Rule" id="MF_01393"/>
    </source>
</evidence>
<evidence type="ECO:0000256" key="12">
    <source>
        <dbReference type="RuleBase" id="RU000483"/>
    </source>
</evidence>
<evidence type="ECO:0000256" key="10">
    <source>
        <dbReference type="ARBA" id="ARBA00023310"/>
    </source>
</evidence>
<comment type="subcellular location">
    <subcellularLocation>
        <location evidence="11 12">Cell membrane</location>
        <topology evidence="11 12">Multi-pass membrane protein</topology>
    </subcellularLocation>
    <subcellularLocation>
        <location evidence="1">Membrane</location>
        <topology evidence="1">Multi-pass membrane protein</topology>
    </subcellularLocation>
</comment>
<feature type="transmembrane region" description="Helical" evidence="11">
    <location>
        <begin position="246"/>
        <end position="267"/>
    </location>
</feature>
<evidence type="ECO:0000256" key="9">
    <source>
        <dbReference type="ARBA" id="ARBA00023136"/>
    </source>
</evidence>
<dbReference type="NCBIfam" id="TIGR01131">
    <property type="entry name" value="ATP_synt_6_or_A"/>
    <property type="match status" value="1"/>
</dbReference>
<keyword evidence="15" id="KW-1185">Reference proteome</keyword>
<keyword evidence="4 11" id="KW-0138">CF(0)</keyword>
<sequence>MDCSHVFEFKFKRLIVVFALFSAFLLSSVGVKAQADTTHAAEKSHEAPAEKEKFNIGKFALHHVADSHSWHVIGDTYIGLPVILYANGKVVTFNNSEFGHDDDAKVVVEKDGQRFVKMHDKIYFASEVANEHGQYVELNAEHHAENKRPLDFSITKNTCTLFLSIIIMLLVFLSVARNYKKRQGKSPKGLASWLEPVILFVRDDIAKPNLGHKYERFMPYLLTVFFFIWFNNMLGLVPFLPGGANLTGNIAVTMVLAIFTLLLTVFNGNKHYWQHIFWMPNVPVPIKIFLIPLELIGVLTKPIALMIRLFANITAGHILVLSLICLIFVFNSLFVSAASIPFAMFIGAIELMVAFIQAFIFTILSALFIGMAVEEHH</sequence>
<evidence type="ECO:0000256" key="1">
    <source>
        <dbReference type="ARBA" id="ARBA00004141"/>
    </source>
</evidence>
<dbReference type="SUPFAM" id="SSF81336">
    <property type="entry name" value="F1F0 ATP synthase subunit A"/>
    <property type="match status" value="1"/>
</dbReference>
<evidence type="ECO:0000256" key="5">
    <source>
        <dbReference type="ARBA" id="ARBA00022692"/>
    </source>
</evidence>
<dbReference type="InterPro" id="IPR000568">
    <property type="entry name" value="ATP_synth_F0_asu"/>
</dbReference>
<dbReference type="InterPro" id="IPR035908">
    <property type="entry name" value="F0_ATP_A_sf"/>
</dbReference>
<keyword evidence="7 11" id="KW-1133">Transmembrane helix</keyword>
<feature type="signal peptide" evidence="13">
    <location>
        <begin position="1"/>
        <end position="33"/>
    </location>
</feature>
<dbReference type="Gene3D" id="1.20.120.220">
    <property type="entry name" value="ATP synthase, F0 complex, subunit A"/>
    <property type="match status" value="1"/>
</dbReference>
<dbReference type="Pfam" id="PF00119">
    <property type="entry name" value="ATP-synt_A"/>
    <property type="match status" value="1"/>
</dbReference>
<gene>
    <name evidence="11 14" type="primary">atpB</name>
    <name evidence="14" type="ORF">VRU48_12810</name>
</gene>
<keyword evidence="3 11" id="KW-0813">Transport</keyword>
<dbReference type="PANTHER" id="PTHR11410:SF0">
    <property type="entry name" value="ATP SYNTHASE SUBUNIT A"/>
    <property type="match status" value="1"/>
</dbReference>